<dbReference type="InterPro" id="IPR017871">
    <property type="entry name" value="ABC_transporter-like_CS"/>
</dbReference>
<evidence type="ECO:0000313" key="10">
    <source>
        <dbReference type="EMBL" id="NKY33283.1"/>
    </source>
</evidence>
<dbReference type="EMBL" id="JAAXOO010000002">
    <property type="protein sequence ID" value="NKY33283.1"/>
    <property type="molecule type" value="Genomic_DNA"/>
</dbReference>
<dbReference type="Proteomes" id="UP000565715">
    <property type="component" value="Unassembled WGS sequence"/>
</dbReference>
<comment type="caution">
    <text evidence="10">The sequence shown here is derived from an EMBL/GenBank/DDBJ whole genome shotgun (WGS) entry which is preliminary data.</text>
</comment>
<keyword evidence="5" id="KW-0547">Nucleotide-binding</keyword>
<dbReference type="InterPro" id="IPR013563">
    <property type="entry name" value="Oligopep_ABC_C"/>
</dbReference>
<evidence type="ECO:0000313" key="11">
    <source>
        <dbReference type="Proteomes" id="UP000565715"/>
    </source>
</evidence>
<evidence type="ECO:0000256" key="7">
    <source>
        <dbReference type="ARBA" id="ARBA00023136"/>
    </source>
</evidence>
<dbReference type="GO" id="GO:0016887">
    <property type="term" value="F:ATP hydrolysis activity"/>
    <property type="evidence" value="ECO:0007669"/>
    <property type="project" value="InterPro"/>
</dbReference>
<reference evidence="10 11" key="1">
    <citation type="submission" date="2020-04" db="EMBL/GenBank/DDBJ databases">
        <title>MicrobeNet Type strains.</title>
        <authorList>
            <person name="Nicholson A.C."/>
        </authorList>
    </citation>
    <scope>NUCLEOTIDE SEQUENCE [LARGE SCALE GENOMIC DNA]</scope>
    <source>
        <strain evidence="10 11">DSM 45078</strain>
    </source>
</reference>
<dbReference type="PANTHER" id="PTHR43297:SF2">
    <property type="entry name" value="DIPEPTIDE TRANSPORT ATP-BINDING PROTEIN DPPD"/>
    <property type="match status" value="1"/>
</dbReference>
<dbReference type="InterPro" id="IPR050388">
    <property type="entry name" value="ABC_Ni/Peptide_Import"/>
</dbReference>
<keyword evidence="4" id="KW-1003">Cell membrane</keyword>
<dbReference type="GO" id="GO:0015833">
    <property type="term" value="P:peptide transport"/>
    <property type="evidence" value="ECO:0007669"/>
    <property type="project" value="InterPro"/>
</dbReference>
<dbReference type="CDD" id="cd03257">
    <property type="entry name" value="ABC_NikE_OppD_transporters"/>
    <property type="match status" value="1"/>
</dbReference>
<keyword evidence="3" id="KW-0813">Transport</keyword>
<keyword evidence="11" id="KW-1185">Reference proteome</keyword>
<evidence type="ECO:0000256" key="1">
    <source>
        <dbReference type="ARBA" id="ARBA00004202"/>
    </source>
</evidence>
<accession>A0A846XF89</accession>
<dbReference type="Pfam" id="PF00005">
    <property type="entry name" value="ABC_tran"/>
    <property type="match status" value="1"/>
</dbReference>
<gene>
    <name evidence="10" type="ORF">HGA13_09400</name>
</gene>
<evidence type="ECO:0000259" key="9">
    <source>
        <dbReference type="PROSITE" id="PS50893"/>
    </source>
</evidence>
<organism evidence="10 11">
    <name type="scientific">Nocardia speluncae</name>
    <dbReference type="NCBI Taxonomy" id="419477"/>
    <lineage>
        <taxon>Bacteria</taxon>
        <taxon>Bacillati</taxon>
        <taxon>Actinomycetota</taxon>
        <taxon>Actinomycetes</taxon>
        <taxon>Mycobacteriales</taxon>
        <taxon>Nocardiaceae</taxon>
        <taxon>Nocardia</taxon>
    </lineage>
</organism>
<dbReference type="SUPFAM" id="SSF52540">
    <property type="entry name" value="P-loop containing nucleoside triphosphate hydrolases"/>
    <property type="match status" value="1"/>
</dbReference>
<sequence>MVTTEPLLTVDRVSTTFRTDRGSLRAVDDVSLRLFPGETLGLVGESGSGKSVLGQTIMGLIAAGGSTTVSGSVRFLGRDMQALGRREQQRLWGKDIAMVFQDPMSALNPFKRVGTQLTEPLRAHLKLGKAEARQRATDMLRKVRIPEPSRRMDQYPHELSGGMRQRVVIAMALACDPKVTIADEPTTALDVTVQARILDLLDSLRRDSGMAGILISHDLGVVGGRTDRVAVMYAGRIIETAPTRELFRSPRHPYTEALLAAVPRIQDTPHTRLESIDGGLPDMTKPISGCAFAPRCRYAKQKCFDNVPLSTESAHQADDTRAHHVACHFPLGSGTGVPADPGATTDDSKPKVGIPDGG</sequence>
<evidence type="ECO:0000256" key="3">
    <source>
        <dbReference type="ARBA" id="ARBA00022448"/>
    </source>
</evidence>
<protein>
    <submittedName>
        <fullName evidence="10">ABC transporter ATP-binding protein</fullName>
    </submittedName>
</protein>
<name>A0A846XF89_9NOCA</name>
<dbReference type="PROSITE" id="PS50893">
    <property type="entry name" value="ABC_TRANSPORTER_2"/>
    <property type="match status" value="1"/>
</dbReference>
<evidence type="ECO:0000256" key="6">
    <source>
        <dbReference type="ARBA" id="ARBA00022840"/>
    </source>
</evidence>
<evidence type="ECO:0000256" key="4">
    <source>
        <dbReference type="ARBA" id="ARBA00022475"/>
    </source>
</evidence>
<feature type="region of interest" description="Disordered" evidence="8">
    <location>
        <begin position="333"/>
        <end position="358"/>
    </location>
</feature>
<evidence type="ECO:0000256" key="8">
    <source>
        <dbReference type="SAM" id="MobiDB-lite"/>
    </source>
</evidence>
<proteinExistence type="inferred from homology"/>
<dbReference type="FunFam" id="3.40.50.300:FF:000016">
    <property type="entry name" value="Oligopeptide ABC transporter ATP-binding component"/>
    <property type="match status" value="1"/>
</dbReference>
<evidence type="ECO:0000256" key="5">
    <source>
        <dbReference type="ARBA" id="ARBA00022741"/>
    </source>
</evidence>
<dbReference type="InterPro" id="IPR027417">
    <property type="entry name" value="P-loop_NTPase"/>
</dbReference>
<dbReference type="Gene3D" id="3.40.50.300">
    <property type="entry name" value="P-loop containing nucleotide triphosphate hydrolases"/>
    <property type="match status" value="1"/>
</dbReference>
<dbReference type="NCBIfam" id="TIGR01727">
    <property type="entry name" value="oligo_HPY"/>
    <property type="match status" value="1"/>
</dbReference>
<dbReference type="GO" id="GO:0005886">
    <property type="term" value="C:plasma membrane"/>
    <property type="evidence" value="ECO:0007669"/>
    <property type="project" value="UniProtKB-SubCell"/>
</dbReference>
<evidence type="ECO:0000256" key="2">
    <source>
        <dbReference type="ARBA" id="ARBA00005417"/>
    </source>
</evidence>
<dbReference type="GO" id="GO:0005524">
    <property type="term" value="F:ATP binding"/>
    <property type="evidence" value="ECO:0007669"/>
    <property type="project" value="UniProtKB-KW"/>
</dbReference>
<dbReference type="PROSITE" id="PS00211">
    <property type="entry name" value="ABC_TRANSPORTER_1"/>
    <property type="match status" value="1"/>
</dbReference>
<comment type="similarity">
    <text evidence="2">Belongs to the ABC transporter superfamily.</text>
</comment>
<dbReference type="SMART" id="SM00382">
    <property type="entry name" value="AAA"/>
    <property type="match status" value="1"/>
</dbReference>
<dbReference type="InterPro" id="IPR003593">
    <property type="entry name" value="AAA+_ATPase"/>
</dbReference>
<keyword evidence="6 10" id="KW-0067">ATP-binding</keyword>
<dbReference type="Pfam" id="PF08352">
    <property type="entry name" value="oligo_HPY"/>
    <property type="match status" value="1"/>
</dbReference>
<dbReference type="AlphaFoldDB" id="A0A846XF89"/>
<comment type="subcellular location">
    <subcellularLocation>
        <location evidence="1">Cell membrane</location>
        <topology evidence="1">Peripheral membrane protein</topology>
    </subcellularLocation>
</comment>
<dbReference type="InterPro" id="IPR003439">
    <property type="entry name" value="ABC_transporter-like_ATP-bd"/>
</dbReference>
<dbReference type="PANTHER" id="PTHR43297">
    <property type="entry name" value="OLIGOPEPTIDE TRANSPORT ATP-BINDING PROTEIN APPD"/>
    <property type="match status" value="1"/>
</dbReference>
<feature type="domain" description="ABC transporter" evidence="9">
    <location>
        <begin position="8"/>
        <end position="259"/>
    </location>
</feature>
<keyword evidence="7" id="KW-0472">Membrane</keyword>